<proteinExistence type="predicted"/>
<dbReference type="EMBL" id="WHWC01000014">
    <property type="protein sequence ID" value="KAG8370035.1"/>
    <property type="molecule type" value="Genomic_DNA"/>
</dbReference>
<dbReference type="AlphaFoldDB" id="A0AAV6WST1"/>
<feature type="compositionally biased region" description="Basic and acidic residues" evidence="1">
    <location>
        <begin position="166"/>
        <end position="234"/>
    </location>
</feature>
<gene>
    <name evidence="2" type="ORF">BUALT_Bualt14G0075800</name>
</gene>
<feature type="compositionally biased region" description="Basic and acidic residues" evidence="1">
    <location>
        <begin position="1"/>
        <end position="10"/>
    </location>
</feature>
<evidence type="ECO:0000313" key="3">
    <source>
        <dbReference type="Proteomes" id="UP000826271"/>
    </source>
</evidence>
<organism evidence="2 3">
    <name type="scientific">Buddleja alternifolia</name>
    <dbReference type="NCBI Taxonomy" id="168488"/>
    <lineage>
        <taxon>Eukaryota</taxon>
        <taxon>Viridiplantae</taxon>
        <taxon>Streptophyta</taxon>
        <taxon>Embryophyta</taxon>
        <taxon>Tracheophyta</taxon>
        <taxon>Spermatophyta</taxon>
        <taxon>Magnoliopsida</taxon>
        <taxon>eudicotyledons</taxon>
        <taxon>Gunneridae</taxon>
        <taxon>Pentapetalae</taxon>
        <taxon>asterids</taxon>
        <taxon>lamiids</taxon>
        <taxon>Lamiales</taxon>
        <taxon>Scrophulariaceae</taxon>
        <taxon>Buddlejeae</taxon>
        <taxon>Buddleja</taxon>
    </lineage>
</organism>
<feature type="compositionally biased region" description="Polar residues" evidence="1">
    <location>
        <begin position="235"/>
        <end position="245"/>
    </location>
</feature>
<keyword evidence="3" id="KW-1185">Reference proteome</keyword>
<dbReference type="Proteomes" id="UP000826271">
    <property type="component" value="Unassembled WGS sequence"/>
</dbReference>
<comment type="caution">
    <text evidence="2">The sequence shown here is derived from an EMBL/GenBank/DDBJ whole genome shotgun (WGS) entry which is preliminary data.</text>
</comment>
<protein>
    <submittedName>
        <fullName evidence="2">Uncharacterized protein</fullName>
    </submittedName>
</protein>
<feature type="region of interest" description="Disordered" evidence="1">
    <location>
        <begin position="1"/>
        <end position="245"/>
    </location>
</feature>
<feature type="compositionally biased region" description="Basic and acidic residues" evidence="1">
    <location>
        <begin position="112"/>
        <end position="158"/>
    </location>
</feature>
<accession>A0AAV6WST1</accession>
<name>A0AAV6WST1_9LAMI</name>
<reference evidence="2" key="1">
    <citation type="submission" date="2019-10" db="EMBL/GenBank/DDBJ databases">
        <authorList>
            <person name="Zhang R."/>
            <person name="Pan Y."/>
            <person name="Wang J."/>
            <person name="Ma R."/>
            <person name="Yu S."/>
        </authorList>
    </citation>
    <scope>NUCLEOTIDE SEQUENCE</scope>
    <source>
        <strain evidence="2">LA-IB0</strain>
        <tissue evidence="2">Leaf</tissue>
    </source>
</reference>
<sequence length="245" mass="26764">MGCGESKHAVSTENVLTKTKSKAKSAENNPPVVESANSDGDVNEPNEVKENEIPDVIKKEEIEKIGEGRGIFHEKDGKEKGVDDHGSGDFGGKVEEKKEEEGKVEVAAVDVVEEKKEELKGEEKKEELKGGKNENVLAKKDEEEQEKLIQDDSSKETIETIVSDGVSRKSENDSPGKSDGKDAVEGKEKDEEANLDAEKEEVLKIDEGKNVVQVDETKVSVTKEEKTPAEDENAKATSTNDVKEN</sequence>
<feature type="compositionally biased region" description="Basic and acidic residues" evidence="1">
    <location>
        <begin position="46"/>
        <end position="104"/>
    </location>
</feature>
<evidence type="ECO:0000313" key="2">
    <source>
        <dbReference type="EMBL" id="KAG8370035.1"/>
    </source>
</evidence>
<evidence type="ECO:0000256" key="1">
    <source>
        <dbReference type="SAM" id="MobiDB-lite"/>
    </source>
</evidence>